<protein>
    <submittedName>
        <fullName evidence="1">Uncharacterized protein</fullName>
    </submittedName>
</protein>
<evidence type="ECO:0000313" key="2">
    <source>
        <dbReference type="Proteomes" id="UP000186102"/>
    </source>
</evidence>
<reference evidence="1 2" key="1">
    <citation type="submission" date="2016-09" db="EMBL/GenBank/DDBJ databases">
        <title>Complete genome of Desulfosporosinus sp. OL.</title>
        <authorList>
            <person name="Mardanov A."/>
            <person name="Beletsky A."/>
            <person name="Panova A."/>
            <person name="Karnachuk O."/>
            <person name="Ravin N."/>
        </authorList>
    </citation>
    <scope>NUCLEOTIDE SEQUENCE [LARGE SCALE GENOMIC DNA]</scope>
    <source>
        <strain evidence="1 2">OL</strain>
    </source>
</reference>
<name>A0A1Q8QXY2_9FIRM</name>
<dbReference type="Proteomes" id="UP000186102">
    <property type="component" value="Unassembled WGS sequence"/>
</dbReference>
<evidence type="ECO:0000313" key="1">
    <source>
        <dbReference type="EMBL" id="OLN32212.1"/>
    </source>
</evidence>
<gene>
    <name evidence="1" type="ORF">DSOL_1818</name>
</gene>
<dbReference type="AlphaFoldDB" id="A0A1Q8QXY2"/>
<dbReference type="EMBL" id="MLBF01000010">
    <property type="protein sequence ID" value="OLN32212.1"/>
    <property type="molecule type" value="Genomic_DNA"/>
</dbReference>
<comment type="caution">
    <text evidence="1">The sequence shown here is derived from an EMBL/GenBank/DDBJ whole genome shotgun (WGS) entry which is preliminary data.</text>
</comment>
<accession>A0A1Q8QXY2</accession>
<proteinExistence type="predicted"/>
<dbReference type="STRING" id="1888891.DSOL_1818"/>
<sequence>MYLQLRSLQKEKIYWQNVKAGSANNKEDTKVSTIPTMDQFPDMIDQCRGAFVKEGVAVYALNVERFGERREVGNGGSLDYGLVRLRLHGQWKDIVRALKAVEEMRLFSIHVQEVLLEVEGGEVLLQIYFCTGV</sequence>
<keyword evidence="2" id="KW-1185">Reference proteome</keyword>
<organism evidence="1 2">
    <name type="scientific">Desulfosporosinus metallidurans</name>
    <dbReference type="NCBI Taxonomy" id="1888891"/>
    <lineage>
        <taxon>Bacteria</taxon>
        <taxon>Bacillati</taxon>
        <taxon>Bacillota</taxon>
        <taxon>Clostridia</taxon>
        <taxon>Eubacteriales</taxon>
        <taxon>Desulfitobacteriaceae</taxon>
        <taxon>Desulfosporosinus</taxon>
    </lineage>
</organism>